<feature type="transmembrane region" description="Helical" evidence="2">
    <location>
        <begin position="579"/>
        <end position="598"/>
    </location>
</feature>
<keyword evidence="5" id="KW-1185">Reference proteome</keyword>
<evidence type="ECO:0000313" key="5">
    <source>
        <dbReference type="Proteomes" id="UP001208567"/>
    </source>
</evidence>
<keyword evidence="2" id="KW-1133">Transmembrane helix</keyword>
<name>A0ABQ5N453_9CLOT</name>
<feature type="coiled-coil region" evidence="1">
    <location>
        <begin position="100"/>
        <end position="127"/>
    </location>
</feature>
<comment type="caution">
    <text evidence="4">The sequence shown here is derived from an EMBL/GenBank/DDBJ whole genome shotgun (WGS) entry which is preliminary data.</text>
</comment>
<dbReference type="Gene3D" id="3.40.50.410">
    <property type="entry name" value="von Willebrand factor, type A domain"/>
    <property type="match status" value="1"/>
</dbReference>
<feature type="domain" description="VWFA" evidence="3">
    <location>
        <begin position="89"/>
        <end position="167"/>
    </location>
</feature>
<protein>
    <recommendedName>
        <fullName evidence="3">VWFA domain-containing protein</fullName>
    </recommendedName>
</protein>
<keyword evidence="2" id="KW-0812">Transmembrane</keyword>
<dbReference type="InterPro" id="IPR024163">
    <property type="entry name" value="Aerotolerance_reg_N"/>
</dbReference>
<feature type="transmembrane region" description="Helical" evidence="2">
    <location>
        <begin position="59"/>
        <end position="82"/>
    </location>
</feature>
<dbReference type="Proteomes" id="UP001208567">
    <property type="component" value="Unassembled WGS sequence"/>
</dbReference>
<evidence type="ECO:0000313" key="4">
    <source>
        <dbReference type="EMBL" id="GLC29916.1"/>
    </source>
</evidence>
<dbReference type="InterPro" id="IPR036465">
    <property type="entry name" value="vWFA_dom_sf"/>
</dbReference>
<dbReference type="InterPro" id="IPR002035">
    <property type="entry name" value="VWF_A"/>
</dbReference>
<dbReference type="Pfam" id="PF07584">
    <property type="entry name" value="BatA"/>
    <property type="match status" value="1"/>
</dbReference>
<evidence type="ECO:0000256" key="2">
    <source>
        <dbReference type="SAM" id="Phobius"/>
    </source>
</evidence>
<dbReference type="PANTHER" id="PTHR37464">
    <property type="entry name" value="BLL2463 PROTEIN"/>
    <property type="match status" value="1"/>
</dbReference>
<dbReference type="SMART" id="SM00327">
    <property type="entry name" value="VWA"/>
    <property type="match status" value="1"/>
</dbReference>
<organism evidence="4 5">
    <name type="scientific">Clostridium omnivorum</name>
    <dbReference type="NCBI Taxonomy" id="1604902"/>
    <lineage>
        <taxon>Bacteria</taxon>
        <taxon>Bacillati</taxon>
        <taxon>Bacillota</taxon>
        <taxon>Clostridia</taxon>
        <taxon>Eubacteriales</taxon>
        <taxon>Clostridiaceae</taxon>
        <taxon>Clostridium</taxon>
    </lineage>
</organism>
<sequence length="599" mass="67408">MKFTNPWAFGFLIAIPLIILMYILKQKFQEREVSSIFLWEQVLKDIEVNTPWQKLKKNLLLFMQLAAAFLIVFALTDPFVMLKGKSFESVILVLDNTGSMNAVYDNNSRLEEAKKRAEKLVRSLSQGSKVSIITSAKEQKVEISASSDKSAVISKIKSIKSSNTSGSMEDSLSFVKSMAKQYENYRAVFYTDSPLDIKGINGQVDNVSSYGINVSLDYMSHSKDNDGIKAIVRINNRSNNSQTRDISLYGGDKLLNIKTVELKPMEVKTVYFEKIPENSAYLWAEINEKDALAEDNVVYDIVKQSKNQRVLLVSEKNIFIEKILSAINGIELYKTNTDNKLTEKYDLYIYDGITPKQLPKEGALLFINPQGNNTMVKINGDIEGAQGEFAKHSVTKLLDKGSFTVAEMKSMELPYWGSELLKVNGKTAAFVGEDKGRNIAVIGFDLHKSDFPLNNEFPIFMHNLISYMVNGDFERKTAYYCGDSVDLNPRAETTDLKVQLPNGSNDKVEIKYPLKPFENTMQTGVYKVTEKVGDKDQIGLFAVNFPTDKESDISLQGKASQNIEVSNISKIGGLNLQPYLIIGVFMLLLVEWMVYAYGY</sequence>
<feature type="transmembrane region" description="Helical" evidence="2">
    <location>
        <begin position="6"/>
        <end position="24"/>
    </location>
</feature>
<gene>
    <name evidence="4" type="ORF">bsdE14_13260</name>
</gene>
<dbReference type="SUPFAM" id="SSF53300">
    <property type="entry name" value="vWA-like"/>
    <property type="match status" value="1"/>
</dbReference>
<proteinExistence type="predicted"/>
<reference evidence="4 5" key="1">
    <citation type="journal article" date="2024" name="Int. J. Syst. Evol. Microbiol.">
        <title>Clostridium omnivorum sp. nov., isolated from anoxic soil under the treatment of reductive soil disinfestation.</title>
        <authorList>
            <person name="Ueki A."/>
            <person name="Tonouchi A."/>
            <person name="Kaku N."/>
            <person name="Honma S."/>
            <person name="Ueki K."/>
        </authorList>
    </citation>
    <scope>NUCLEOTIDE SEQUENCE [LARGE SCALE GENOMIC DNA]</scope>
    <source>
        <strain evidence="4 5">E14</strain>
    </source>
</reference>
<dbReference type="EMBL" id="BRXR01000001">
    <property type="protein sequence ID" value="GLC29916.1"/>
    <property type="molecule type" value="Genomic_DNA"/>
</dbReference>
<keyword evidence="2" id="KW-0472">Membrane</keyword>
<dbReference type="Pfam" id="PF13519">
    <property type="entry name" value="VWA_2"/>
    <property type="match status" value="1"/>
</dbReference>
<dbReference type="PROSITE" id="PS50234">
    <property type="entry name" value="VWFA"/>
    <property type="match status" value="1"/>
</dbReference>
<dbReference type="RefSeq" id="WP_264849190.1">
    <property type="nucleotide sequence ID" value="NZ_BRXR01000001.1"/>
</dbReference>
<evidence type="ECO:0000259" key="3">
    <source>
        <dbReference type="PROSITE" id="PS50234"/>
    </source>
</evidence>
<keyword evidence="1" id="KW-0175">Coiled coil</keyword>
<accession>A0ABQ5N453</accession>
<dbReference type="PANTHER" id="PTHR37464:SF1">
    <property type="entry name" value="BLL2463 PROTEIN"/>
    <property type="match status" value="1"/>
</dbReference>
<evidence type="ECO:0000256" key="1">
    <source>
        <dbReference type="SAM" id="Coils"/>
    </source>
</evidence>